<dbReference type="Proteomes" id="UP000242447">
    <property type="component" value="Chromosome"/>
</dbReference>
<sequence length="49" mass="5452">MLWKFIKVIIFLAVLAVIALIAYAYLGPLVTPADFQPPAREIRTPVTLP</sequence>
<dbReference type="AlphaFoldDB" id="A0A1W6NY74"/>
<reference evidence="1 2" key="1">
    <citation type="submission" date="2017-02" db="EMBL/GenBank/DDBJ databases">
        <title>Ketogulonicigenium robustum SPU B003 Genome sequencing and assembly.</title>
        <authorList>
            <person name="Li Y."/>
            <person name="Liu L."/>
            <person name="Wang C."/>
            <person name="Zhang M."/>
            <person name="Zhang T."/>
            <person name="Zhang Y."/>
        </authorList>
    </citation>
    <scope>NUCLEOTIDE SEQUENCE [LARGE SCALE GENOMIC DNA]</scope>
    <source>
        <strain evidence="1 2">SPU_B003</strain>
    </source>
</reference>
<proteinExistence type="predicted"/>
<organism evidence="1 2">
    <name type="scientific">Ketogulonicigenium robustum</name>
    <dbReference type="NCBI Taxonomy" id="92947"/>
    <lineage>
        <taxon>Bacteria</taxon>
        <taxon>Pseudomonadati</taxon>
        <taxon>Pseudomonadota</taxon>
        <taxon>Alphaproteobacteria</taxon>
        <taxon>Rhodobacterales</taxon>
        <taxon>Roseobacteraceae</taxon>
        <taxon>Ketogulonicigenium</taxon>
    </lineage>
</organism>
<name>A0A1W6NY74_9RHOB</name>
<accession>A0A1W6NY74</accession>
<keyword evidence="2" id="KW-1185">Reference proteome</keyword>
<protein>
    <submittedName>
        <fullName evidence="1">Uncharacterized protein</fullName>
    </submittedName>
</protein>
<dbReference type="RefSeq" id="WP_157115617.1">
    <property type="nucleotide sequence ID" value="NZ_CP019937.1"/>
</dbReference>
<evidence type="ECO:0000313" key="1">
    <source>
        <dbReference type="EMBL" id="ARO14198.1"/>
    </source>
</evidence>
<gene>
    <name evidence="1" type="ORF">BVG79_00846</name>
</gene>
<evidence type="ECO:0000313" key="2">
    <source>
        <dbReference type="Proteomes" id="UP000242447"/>
    </source>
</evidence>
<dbReference type="KEGG" id="kro:BVG79_00846"/>
<dbReference type="STRING" id="92947.BVG79_00846"/>
<dbReference type="EMBL" id="CP019937">
    <property type="protein sequence ID" value="ARO14198.1"/>
    <property type="molecule type" value="Genomic_DNA"/>
</dbReference>